<evidence type="ECO:0000259" key="4">
    <source>
        <dbReference type="PROSITE" id="PS50975"/>
    </source>
</evidence>
<dbReference type="InterPro" id="IPR011761">
    <property type="entry name" value="ATP-grasp"/>
</dbReference>
<evidence type="ECO:0000313" key="5">
    <source>
        <dbReference type="EMBL" id="SCY78350.1"/>
    </source>
</evidence>
<keyword evidence="2" id="KW-0547">Nucleotide-binding</keyword>
<keyword evidence="2" id="KW-0067">ATP-binding</keyword>
<sequence length="366" mass="41353">MGSFFLNNDQMNKNARCYYESAKKFHIPVEGIAQIEGFRIKLGKQNYYFCGSGTPLNDCSCIHVSRNKYTMNKLLEKGGFPVPKATFIHISEYQDGLLEEKIAQLNFPLVAKPQAGKLGQDVLCNIQTLAQLKKYIDDNIADYEFISIEEFHGNLNSYRVLVFNGRILGVIQRYPAHVMGDGVHTLQELIDLANIQRPKISNTLGPIGIDEECQIKLAELGLDLNYIPKKEECVSLCYTCNATRGGTYKSIDKNICKENRKLFIRAAAELGLKLVGFDVQCVDINIPIEKSHGVIIEANDGPSVRIHEYPLEGKAVHASKKIIRSILYRHPIAYFTVLYKDKTTAPYIRSFIALILLSLIYLVIRR</sequence>
<dbReference type="Pfam" id="PF08443">
    <property type="entry name" value="RimK"/>
    <property type="match status" value="1"/>
</dbReference>
<comment type="caution">
    <text evidence="5">The sequence shown here is derived from an EMBL/GenBank/DDBJ whole genome shotgun (WGS) entry which is preliminary data.</text>
</comment>
<dbReference type="Proteomes" id="UP000182998">
    <property type="component" value="Unassembled WGS sequence"/>
</dbReference>
<dbReference type="PROSITE" id="PS50975">
    <property type="entry name" value="ATP_GRASP"/>
    <property type="match status" value="1"/>
</dbReference>
<evidence type="ECO:0000256" key="2">
    <source>
        <dbReference type="PROSITE-ProRule" id="PRU00409"/>
    </source>
</evidence>
<proteinExistence type="predicted"/>
<evidence type="ECO:0000256" key="1">
    <source>
        <dbReference type="ARBA" id="ARBA00023211"/>
    </source>
</evidence>
<keyword evidence="3" id="KW-1133">Transmembrane helix</keyword>
<dbReference type="InterPro" id="IPR013651">
    <property type="entry name" value="ATP-grasp_RimK-type"/>
</dbReference>
<dbReference type="GO" id="GO:0016874">
    <property type="term" value="F:ligase activity"/>
    <property type="evidence" value="ECO:0007669"/>
    <property type="project" value="UniProtKB-KW"/>
</dbReference>
<dbReference type="PANTHER" id="PTHR21621">
    <property type="entry name" value="RIBOSOMAL PROTEIN S6 MODIFICATION PROTEIN"/>
    <property type="match status" value="1"/>
</dbReference>
<dbReference type="EMBL" id="FMVN01000019">
    <property type="protein sequence ID" value="SCY78350.1"/>
    <property type="molecule type" value="Genomic_DNA"/>
</dbReference>
<keyword evidence="5" id="KW-0436">Ligase</keyword>
<name>A0A1G5IRG5_LEGMI</name>
<reference evidence="5 6" key="1">
    <citation type="submission" date="2016-10" db="EMBL/GenBank/DDBJ databases">
        <authorList>
            <person name="Varghese N."/>
            <person name="Submissions S."/>
        </authorList>
    </citation>
    <scope>NUCLEOTIDE SEQUENCE [LARGE SCALE GENOMIC DNA]</scope>
    <source>
        <strain evidence="5 6">ATCC 33218</strain>
    </source>
</reference>
<keyword evidence="3" id="KW-0812">Transmembrane</keyword>
<dbReference type="PANTHER" id="PTHR21621:SF0">
    <property type="entry name" value="BETA-CITRYLGLUTAMATE SYNTHASE B-RELATED"/>
    <property type="match status" value="1"/>
</dbReference>
<evidence type="ECO:0000256" key="3">
    <source>
        <dbReference type="SAM" id="Phobius"/>
    </source>
</evidence>
<protein>
    <submittedName>
        <fullName evidence="5">D-alanine-D-alanine ligase</fullName>
    </submittedName>
</protein>
<organism evidence="5 6">
    <name type="scientific">Legionella micdadei</name>
    <name type="common">Tatlockia micdadei</name>
    <dbReference type="NCBI Taxonomy" id="451"/>
    <lineage>
        <taxon>Bacteria</taxon>
        <taxon>Pseudomonadati</taxon>
        <taxon>Pseudomonadota</taxon>
        <taxon>Gammaproteobacteria</taxon>
        <taxon>Legionellales</taxon>
        <taxon>Legionellaceae</taxon>
        <taxon>Legionella</taxon>
    </lineage>
</organism>
<keyword evidence="1" id="KW-0464">Manganese</keyword>
<feature type="domain" description="ATP-grasp" evidence="4">
    <location>
        <begin position="72"/>
        <end position="327"/>
    </location>
</feature>
<evidence type="ECO:0000313" key="6">
    <source>
        <dbReference type="Proteomes" id="UP000182998"/>
    </source>
</evidence>
<dbReference type="SUPFAM" id="SSF56059">
    <property type="entry name" value="Glutathione synthetase ATP-binding domain-like"/>
    <property type="match status" value="1"/>
</dbReference>
<dbReference type="Gene3D" id="3.30.470.20">
    <property type="entry name" value="ATP-grasp fold, B domain"/>
    <property type="match status" value="2"/>
</dbReference>
<keyword evidence="6" id="KW-1185">Reference proteome</keyword>
<gene>
    <name evidence="5" type="ORF">SAMN02982997_02903</name>
</gene>
<keyword evidence="3" id="KW-0472">Membrane</keyword>
<feature type="transmembrane region" description="Helical" evidence="3">
    <location>
        <begin position="347"/>
        <end position="364"/>
    </location>
</feature>
<accession>A0A1G5IRG5</accession>